<comment type="catalytic activity">
    <reaction evidence="1">
        <text>2 a mycocerosyl-[mycocerosic acid synthase] + a phthiocerol = a dimycocerosyl phthiocerol + 2 holo-[mycocerosic acid synthase].</text>
        <dbReference type="EC" id="2.3.1.282"/>
    </reaction>
</comment>
<keyword evidence="13" id="KW-0012">Acyltransferase</keyword>
<feature type="domain" description="FAD-binding" evidence="18">
    <location>
        <begin position="6"/>
        <end position="338"/>
    </location>
</feature>
<evidence type="ECO:0000256" key="7">
    <source>
        <dbReference type="ARBA" id="ARBA00013449"/>
    </source>
</evidence>
<keyword evidence="10" id="KW-0808">Transferase</keyword>
<evidence type="ECO:0000256" key="8">
    <source>
        <dbReference type="ARBA" id="ARBA00022516"/>
    </source>
</evidence>
<dbReference type="Gene3D" id="3.30.559.30">
    <property type="entry name" value="Nonribosomal peptide synthetase, condensation domain"/>
    <property type="match status" value="1"/>
</dbReference>
<evidence type="ECO:0000256" key="11">
    <source>
        <dbReference type="ARBA" id="ARBA00022827"/>
    </source>
</evidence>
<dbReference type="InterPro" id="IPR023213">
    <property type="entry name" value="CAT-like_dom_sf"/>
</dbReference>
<dbReference type="PRINTS" id="PR00420">
    <property type="entry name" value="RNGMNOXGNASE"/>
</dbReference>
<evidence type="ECO:0000256" key="14">
    <source>
        <dbReference type="ARBA" id="ARBA00030465"/>
    </source>
</evidence>
<evidence type="ECO:0000256" key="3">
    <source>
        <dbReference type="ARBA" id="ARBA00001907"/>
    </source>
</evidence>
<evidence type="ECO:0000256" key="6">
    <source>
        <dbReference type="ARBA" id="ARBA00012866"/>
    </source>
</evidence>
<keyword evidence="8" id="KW-0443">Lipid metabolism</keyword>
<dbReference type="Gene3D" id="3.30.559.10">
    <property type="entry name" value="Chloramphenicol acetyltransferase-like domain"/>
    <property type="match status" value="1"/>
</dbReference>
<evidence type="ECO:0000256" key="1">
    <source>
        <dbReference type="ARBA" id="ARBA00000026"/>
    </source>
</evidence>
<comment type="catalytic activity">
    <reaction evidence="2">
        <text>2 a mycocerosyl-[mycocerosic acid synthase] + a phenolphthiocerol = a dimycocerosyl phenolphthiocerol + 2 holo-[mycocerosic acid synthase].</text>
        <dbReference type="EC" id="2.3.1.282"/>
    </reaction>
</comment>
<evidence type="ECO:0000259" key="17">
    <source>
        <dbReference type="Pfam" id="PF00668"/>
    </source>
</evidence>
<dbReference type="Proteomes" id="UP000290439">
    <property type="component" value="Chromosome"/>
</dbReference>
<keyword evidence="11" id="KW-0274">FAD</keyword>
<organism evidence="20 21">
    <name type="scientific">Nocardia cyriacigeorgica</name>
    <dbReference type="NCBI Taxonomy" id="135487"/>
    <lineage>
        <taxon>Bacteria</taxon>
        <taxon>Bacillati</taxon>
        <taxon>Actinomycetota</taxon>
        <taxon>Actinomycetes</taxon>
        <taxon>Mycobacteriales</taxon>
        <taxon>Nocardiaceae</taxon>
        <taxon>Nocardia</taxon>
    </lineage>
</organism>
<dbReference type="GO" id="GO:0008610">
    <property type="term" value="P:lipid biosynthetic process"/>
    <property type="evidence" value="ECO:0007669"/>
    <property type="project" value="UniProtKB-ARBA"/>
</dbReference>
<evidence type="ECO:0000313" key="20">
    <source>
        <dbReference type="EMBL" id="VFA96535.1"/>
    </source>
</evidence>
<evidence type="ECO:0000256" key="2">
    <source>
        <dbReference type="ARBA" id="ARBA00000625"/>
    </source>
</evidence>
<dbReference type="GO" id="GO:0071949">
    <property type="term" value="F:FAD binding"/>
    <property type="evidence" value="ECO:0007669"/>
    <property type="project" value="InterPro"/>
</dbReference>
<dbReference type="SUPFAM" id="SSF51905">
    <property type="entry name" value="FAD/NAD(P)-binding domain"/>
    <property type="match status" value="1"/>
</dbReference>
<dbReference type="EC" id="2.3.1.282" evidence="6"/>
<dbReference type="EMBL" id="LR215973">
    <property type="protein sequence ID" value="VFA96535.1"/>
    <property type="molecule type" value="Genomic_DNA"/>
</dbReference>
<gene>
    <name evidence="20" type="primary">xlnD_1</name>
    <name evidence="20" type="ORF">NCTC10797_00286</name>
</gene>
<comment type="catalytic activity">
    <reaction evidence="3">
        <text>2 a mycocerosyl-[mycocerosic acid synthase] + a phthiodiolone = a dimycocerosyl phthiodiolone + 2 holo-[mycocerosic acid synthase].</text>
        <dbReference type="EC" id="2.3.1.282"/>
    </reaction>
</comment>
<dbReference type="Pfam" id="PF01494">
    <property type="entry name" value="FAD_binding_3"/>
    <property type="match status" value="1"/>
</dbReference>
<evidence type="ECO:0000256" key="16">
    <source>
        <dbReference type="ARBA" id="ARBA00033407"/>
    </source>
</evidence>
<evidence type="ECO:0000256" key="5">
    <source>
        <dbReference type="ARBA" id="ARBA00006558"/>
    </source>
</evidence>
<keyword evidence="8" id="KW-0444">Lipid biosynthesis</keyword>
<dbReference type="InterPro" id="IPR031641">
    <property type="entry name" value="PapA_C"/>
</dbReference>
<dbReference type="AlphaFoldDB" id="A0A4U8VVD6"/>
<protein>
    <recommendedName>
        <fullName evidence="7">Phthiocerol/phthiodiolone dimycocerosyl transferase</fullName>
        <ecNumber evidence="6">2.3.1.282</ecNumber>
    </recommendedName>
    <alternativeName>
        <fullName evidence="16">Acyltransferase PapA5</fullName>
    </alternativeName>
    <alternativeName>
        <fullName evidence="14">Phthiocerol/phthiodiolone O-acyltransferase</fullName>
    </alternativeName>
    <alternativeName>
        <fullName evidence="15">Polyketide synthase-associated protein A5</fullName>
    </alternativeName>
</protein>
<evidence type="ECO:0000256" key="13">
    <source>
        <dbReference type="ARBA" id="ARBA00023315"/>
    </source>
</evidence>
<feature type="domain" description="Condensation" evidence="17">
    <location>
        <begin position="420"/>
        <end position="541"/>
    </location>
</feature>
<keyword evidence="9" id="KW-0285">Flavoprotein</keyword>
<sequence>MSGPIKVVVLGAGIGGLTTAAALRHAGFGVELYEAGPELRAQGFGLSVQANGINALRSLDLGLDTELLDRGGRVETFQFRKPEGTLIRELPVYKLDARLGAPAVALHRADLHAALVRAIGDTPTFTGAQATRFIDDGDRVRVEFADGREAEGDLLVGADGIHSMVRAQLHGRSEPRPGNFVCWLACIPFEHPRVPRGASAHYWGTGMRFGIHDIGHGRVYWWGTMTMPGAEAADWQGTKDDLLRLYDGWAPEVRACIEQTEWSQVLAVPAQDRPPLAELGRGRVTLLGDAAHPMLPSLGQGANSAIEDAVVLAHTLANSLDPVAGLRRYEQLRAERTAMFVNGSAQLAKVEQTDNDKAVAVRDAYFRRAPEAFFLNNLAKPMGFPELGGPSVDLPRALSPMERWHWIADQLAPLHILSRVRVHGTVTAEQIRTGLDEVQRRHPLLRVAIATKPDGTEPEFVPTDRPLPLRVVESADPDAWLSETDEVELREPFDWQQGPLGRAVLIIDPAGHSADLVVTLHYAIADGESAMTVAKQILQVAAGEAGELPVSPVRPGPEQLFPAKYRGGSGTRKMIGAQLRDQLALLRKPRRLEPTTLVPPAQRRSRVVHRKLDGDRLDALLAGCEARGVSLQSVLSAALLVGAAREAGTTGATPYTVGSSVNFRSHLDGVVSDAEVGSYQGMIATMANYAPWASLWQLAGEIDGAYRERMARRDHMSALNLLQAVGPKSVAASASTVKLMDSRGPGHLCMTYLGQYDVPDKIGAWRLSEAQFVSGMSVSGFIMATANATHGQLSFNLGYVEPAVSAERAELLADESIRALLSAI</sequence>
<dbReference type="GO" id="GO:0016746">
    <property type="term" value="F:acyltransferase activity"/>
    <property type="evidence" value="ECO:0007669"/>
    <property type="project" value="UniProtKB-KW"/>
</dbReference>
<evidence type="ECO:0000259" key="19">
    <source>
        <dbReference type="Pfam" id="PF16911"/>
    </source>
</evidence>
<dbReference type="InterPro" id="IPR001242">
    <property type="entry name" value="Condensation_dom"/>
</dbReference>
<evidence type="ECO:0000256" key="15">
    <source>
        <dbReference type="ARBA" id="ARBA00032317"/>
    </source>
</evidence>
<dbReference type="PANTHER" id="PTHR46496:SF1">
    <property type="entry name" value="ZEAXANTHIN EPOXIDASE, CHLOROPLASTIC"/>
    <property type="match status" value="1"/>
</dbReference>
<comment type="cofactor">
    <cofactor evidence="4">
        <name>FAD</name>
        <dbReference type="ChEBI" id="CHEBI:57692"/>
    </cofactor>
</comment>
<dbReference type="Gene3D" id="3.50.50.60">
    <property type="entry name" value="FAD/NAD(P)-binding domain"/>
    <property type="match status" value="1"/>
</dbReference>
<evidence type="ECO:0000313" key="21">
    <source>
        <dbReference type="Proteomes" id="UP000290439"/>
    </source>
</evidence>
<dbReference type="Pfam" id="PF00668">
    <property type="entry name" value="Condensation"/>
    <property type="match status" value="1"/>
</dbReference>
<reference evidence="20 21" key="1">
    <citation type="submission" date="2019-02" db="EMBL/GenBank/DDBJ databases">
        <authorList>
            <consortium name="Pathogen Informatics"/>
        </authorList>
    </citation>
    <scope>NUCLEOTIDE SEQUENCE [LARGE SCALE GENOMIC DNA]</scope>
    <source>
        <strain evidence="20 21">3012STDY6756504</strain>
    </source>
</reference>
<dbReference type="InterPro" id="IPR036188">
    <property type="entry name" value="FAD/NAD-bd_sf"/>
</dbReference>
<name>A0A4U8VVD6_9NOCA</name>
<feature type="domain" description="Phthiocerol/phthiodiolone dimycocerosyl transferase C-terminal" evidence="19">
    <location>
        <begin position="604"/>
        <end position="726"/>
    </location>
</feature>
<accession>A0A4U8VVD6</accession>
<dbReference type="PANTHER" id="PTHR46496">
    <property type="match status" value="1"/>
</dbReference>
<dbReference type="InterPro" id="IPR002938">
    <property type="entry name" value="FAD-bd"/>
</dbReference>
<evidence type="ECO:0000256" key="10">
    <source>
        <dbReference type="ARBA" id="ARBA00022679"/>
    </source>
</evidence>
<dbReference type="GO" id="GO:0016491">
    <property type="term" value="F:oxidoreductase activity"/>
    <property type="evidence" value="ECO:0007669"/>
    <property type="project" value="UniProtKB-KW"/>
</dbReference>
<comment type="similarity">
    <text evidence="5">Belongs to the acyltransferase PapA5 family.</text>
</comment>
<dbReference type="Pfam" id="PF16911">
    <property type="entry name" value="PapA_C"/>
    <property type="match status" value="1"/>
</dbReference>
<dbReference type="SUPFAM" id="SSF52777">
    <property type="entry name" value="CoA-dependent acyltransferases"/>
    <property type="match status" value="2"/>
</dbReference>
<evidence type="ECO:0000256" key="4">
    <source>
        <dbReference type="ARBA" id="ARBA00001974"/>
    </source>
</evidence>
<evidence type="ECO:0000256" key="9">
    <source>
        <dbReference type="ARBA" id="ARBA00022630"/>
    </source>
</evidence>
<keyword evidence="12 20" id="KW-0560">Oxidoreductase</keyword>
<dbReference type="RefSeq" id="WP_165448801.1">
    <property type="nucleotide sequence ID" value="NZ_JADLPK010000008.1"/>
</dbReference>
<proteinExistence type="inferred from homology"/>
<evidence type="ECO:0000256" key="12">
    <source>
        <dbReference type="ARBA" id="ARBA00023002"/>
    </source>
</evidence>
<evidence type="ECO:0000259" key="18">
    <source>
        <dbReference type="Pfam" id="PF01494"/>
    </source>
</evidence>